<feature type="region of interest" description="Disordered" evidence="1">
    <location>
        <begin position="1"/>
        <end position="21"/>
    </location>
</feature>
<comment type="caution">
    <text evidence="2">The sequence shown here is derived from an EMBL/GenBank/DDBJ whole genome shotgun (WGS) entry which is preliminary data.</text>
</comment>
<feature type="region of interest" description="Disordered" evidence="1">
    <location>
        <begin position="377"/>
        <end position="404"/>
    </location>
</feature>
<reference evidence="2 3" key="1">
    <citation type="journal article" date="2013" name="Nat. Commun.">
        <title>The evolution and pathogenic mechanisms of the rice sheath blight pathogen.</title>
        <authorList>
            <person name="Zheng A."/>
            <person name="Lin R."/>
            <person name="Xu L."/>
            <person name="Qin P."/>
            <person name="Tang C."/>
            <person name="Ai P."/>
            <person name="Zhang D."/>
            <person name="Liu Y."/>
            <person name="Sun Z."/>
            <person name="Feng H."/>
            <person name="Wang Y."/>
            <person name="Chen Y."/>
            <person name="Liang X."/>
            <person name="Fu R."/>
            <person name="Li Q."/>
            <person name="Zhang J."/>
            <person name="Yu X."/>
            <person name="Xie Z."/>
            <person name="Ding L."/>
            <person name="Guan P."/>
            <person name="Tang J."/>
            <person name="Liang Y."/>
            <person name="Wang S."/>
            <person name="Deng Q."/>
            <person name="Li S."/>
            <person name="Zhu J."/>
            <person name="Wang L."/>
            <person name="Liu H."/>
            <person name="Li P."/>
        </authorList>
    </citation>
    <scope>NUCLEOTIDE SEQUENCE [LARGE SCALE GENOMIC DNA]</scope>
    <source>
        <strain evidence="3">AG-1 IA</strain>
    </source>
</reference>
<dbReference type="InterPro" id="IPR036915">
    <property type="entry name" value="Cyclin-like_sf"/>
</dbReference>
<dbReference type="STRING" id="983506.L8X5Q5"/>
<evidence type="ECO:0000313" key="3">
    <source>
        <dbReference type="Proteomes" id="UP000011668"/>
    </source>
</evidence>
<dbReference type="HOGENOM" id="CLU_584189_0_0_1"/>
<dbReference type="Proteomes" id="UP000011668">
    <property type="component" value="Unassembled WGS sequence"/>
</dbReference>
<dbReference type="AlphaFoldDB" id="L8X5Q5"/>
<dbReference type="EMBL" id="AFRT01000341">
    <property type="protein sequence ID" value="ELU44348.1"/>
    <property type="molecule type" value="Genomic_DNA"/>
</dbReference>
<sequence>MVGGHQERGNLSQRSAPPWTPRKYIGNSAAWYPSTDPRHPPPWHPLTSIFLSQARLYKPEYPLLDSSPCTPSDTLFVMMTPSIHSESTTTHSSKVASFKSSRRAYKQVLAKLHAGLTLLKPKTKKTKKFATGGQLAPVAADAPTRAVDLPDAYYGWEYASKTSAEYIVKLFNCSPILPEDGYPELGEFIAYALFIFQVDSRVNDYALSLLSKLKMAHPDFQPVCGHAIYLAALTLAAKMTGHGYVSPECCMMAGQWMFTTAQIELNEQFLGDLLCWDLDVNHEQIESTREHVRVGREPDVEPVPLTPEYDDDTSSIYSTDSCSSLSTCSILSTWSLHSMRGWDESTHNDSAITTAPGEKVNTSPYGDVEIWRSLRTSHPSKQRRPPWGSVTDWSGLSPTPHNELQPNAGLLSSAYVIRLTYFASLDTSVGTLDPSRPGLQDLDFKTLGHRTWSSPWIWISRLGSNLWR</sequence>
<evidence type="ECO:0000313" key="2">
    <source>
        <dbReference type="EMBL" id="ELU44348.1"/>
    </source>
</evidence>
<dbReference type="SUPFAM" id="SSF47954">
    <property type="entry name" value="Cyclin-like"/>
    <property type="match status" value="1"/>
</dbReference>
<name>L8X5Q5_THACA</name>
<proteinExistence type="predicted"/>
<evidence type="ECO:0008006" key="4">
    <source>
        <dbReference type="Google" id="ProtNLM"/>
    </source>
</evidence>
<gene>
    <name evidence="2" type="ORF">AG1IA_01622</name>
</gene>
<keyword evidence="3" id="KW-1185">Reference proteome</keyword>
<protein>
    <recommendedName>
        <fullName evidence="4">Cyclin N-terminal domain-containing protein</fullName>
    </recommendedName>
</protein>
<organism evidence="2 3">
    <name type="scientific">Thanatephorus cucumeris (strain AG1-IA)</name>
    <name type="common">Rice sheath blight fungus</name>
    <name type="synonym">Rhizoctonia solani</name>
    <dbReference type="NCBI Taxonomy" id="983506"/>
    <lineage>
        <taxon>Eukaryota</taxon>
        <taxon>Fungi</taxon>
        <taxon>Dikarya</taxon>
        <taxon>Basidiomycota</taxon>
        <taxon>Agaricomycotina</taxon>
        <taxon>Agaricomycetes</taxon>
        <taxon>Cantharellales</taxon>
        <taxon>Ceratobasidiaceae</taxon>
        <taxon>Rhizoctonia</taxon>
        <taxon>Rhizoctonia solani AG-1</taxon>
    </lineage>
</organism>
<accession>L8X5Q5</accession>
<dbReference type="OrthoDB" id="244495at2759"/>
<feature type="compositionally biased region" description="Polar residues" evidence="1">
    <location>
        <begin position="391"/>
        <end position="404"/>
    </location>
</feature>
<evidence type="ECO:0000256" key="1">
    <source>
        <dbReference type="SAM" id="MobiDB-lite"/>
    </source>
</evidence>